<dbReference type="VEuPathDB" id="TrichDB:TVAGG3_1002320"/>
<dbReference type="Gene3D" id="3.40.50.300">
    <property type="entry name" value="P-loop containing nucleotide triphosphate hydrolases"/>
    <property type="match status" value="1"/>
</dbReference>
<dbReference type="SUPFAM" id="SSF52540">
    <property type="entry name" value="P-loop containing nucleoside triphosphate hydrolases"/>
    <property type="match status" value="1"/>
</dbReference>
<comment type="similarity">
    <text evidence="1">Belongs to the small GTPase superfamily. Rab family.</text>
</comment>
<evidence type="ECO:0000313" key="12">
    <source>
        <dbReference type="Proteomes" id="UP000001542"/>
    </source>
</evidence>
<organism evidence="11 12">
    <name type="scientific">Trichomonas vaginalis (strain ATCC PRA-98 / G3)</name>
    <dbReference type="NCBI Taxonomy" id="412133"/>
    <lineage>
        <taxon>Eukaryota</taxon>
        <taxon>Metamonada</taxon>
        <taxon>Parabasalia</taxon>
        <taxon>Trichomonadida</taxon>
        <taxon>Trichomonadidae</taxon>
        <taxon>Trichomonas</taxon>
    </lineage>
</organism>
<dbReference type="PROSITE" id="PS51419">
    <property type="entry name" value="RAB"/>
    <property type="match status" value="1"/>
</dbReference>
<evidence type="ECO:0000256" key="7">
    <source>
        <dbReference type="ARBA" id="ARBA00023136"/>
    </source>
</evidence>
<evidence type="ECO:0000256" key="9">
    <source>
        <dbReference type="ARBA" id="ARBA00023289"/>
    </source>
</evidence>
<dbReference type="OrthoDB" id="63533at2759"/>
<dbReference type="AlphaFoldDB" id="A0A8U0WPF4"/>
<keyword evidence="5" id="KW-0653">Protein transport</keyword>
<dbReference type="GO" id="GO:0003924">
    <property type="term" value="F:GTPase activity"/>
    <property type="evidence" value="ECO:0000318"/>
    <property type="project" value="GO_Central"/>
</dbReference>
<name>A0A8U0WPF4_TRIV3</name>
<comment type="subcellular location">
    <subcellularLocation>
        <location evidence="10">Endomembrane system</location>
        <topology evidence="10">Lipid-anchor</topology>
    </subcellularLocation>
</comment>
<dbReference type="GO" id="GO:0006886">
    <property type="term" value="P:intracellular protein transport"/>
    <property type="evidence" value="ECO:0000318"/>
    <property type="project" value="GO_Central"/>
</dbReference>
<dbReference type="GO" id="GO:0012505">
    <property type="term" value="C:endomembrane system"/>
    <property type="evidence" value="ECO:0000318"/>
    <property type="project" value="GO_Central"/>
</dbReference>
<protein>
    <recommendedName>
        <fullName evidence="2">Ras-related protein Rab-21</fullName>
    </recommendedName>
</protein>
<evidence type="ECO:0000256" key="10">
    <source>
        <dbReference type="ARBA" id="ARBA00037868"/>
    </source>
</evidence>
<evidence type="ECO:0000256" key="6">
    <source>
        <dbReference type="ARBA" id="ARBA00023134"/>
    </source>
</evidence>
<dbReference type="RefSeq" id="XP_001313237.1">
    <property type="nucleotide sequence ID" value="XM_001313236.1"/>
</dbReference>
<gene>
    <name evidence="11" type="ORF">TVAG_179790</name>
</gene>
<keyword evidence="12" id="KW-1185">Reference proteome</keyword>
<dbReference type="NCBIfam" id="TIGR00231">
    <property type="entry name" value="small_GTP"/>
    <property type="match status" value="1"/>
</dbReference>
<proteinExistence type="inferred from homology"/>
<accession>A0A8U0WPF4</accession>
<dbReference type="InterPro" id="IPR041833">
    <property type="entry name" value="Rab21"/>
</dbReference>
<dbReference type="PANTHER" id="PTHR47978">
    <property type="match status" value="1"/>
</dbReference>
<dbReference type="PROSITE" id="PS51417">
    <property type="entry name" value="ARF"/>
    <property type="match status" value="1"/>
</dbReference>
<reference evidence="11" key="2">
    <citation type="journal article" date="2007" name="Science">
        <title>Draft genome sequence of the sexually transmitted pathogen Trichomonas vaginalis.</title>
        <authorList>
            <person name="Carlton J.M."/>
            <person name="Hirt R.P."/>
            <person name="Silva J.C."/>
            <person name="Delcher A.L."/>
            <person name="Schatz M."/>
            <person name="Zhao Q."/>
            <person name="Wortman J.R."/>
            <person name="Bidwell S.L."/>
            <person name="Alsmark U.C.M."/>
            <person name="Besteiro S."/>
            <person name="Sicheritz-Ponten T."/>
            <person name="Noel C.J."/>
            <person name="Dacks J.B."/>
            <person name="Foster P.G."/>
            <person name="Simillion C."/>
            <person name="Van de Peer Y."/>
            <person name="Miranda-Saavedra D."/>
            <person name="Barton G.J."/>
            <person name="Westrop G.D."/>
            <person name="Mueller S."/>
            <person name="Dessi D."/>
            <person name="Fiori P.L."/>
            <person name="Ren Q."/>
            <person name="Paulsen I."/>
            <person name="Zhang H."/>
            <person name="Bastida-Corcuera F.D."/>
            <person name="Simoes-Barbosa A."/>
            <person name="Brown M.T."/>
            <person name="Hayes R.D."/>
            <person name="Mukherjee M."/>
            <person name="Okumura C.Y."/>
            <person name="Schneider R."/>
            <person name="Smith A.J."/>
            <person name="Vanacova S."/>
            <person name="Villalvazo M."/>
            <person name="Haas B.J."/>
            <person name="Pertea M."/>
            <person name="Feldblyum T.V."/>
            <person name="Utterback T.R."/>
            <person name="Shu C.L."/>
            <person name="Osoegawa K."/>
            <person name="de Jong P.J."/>
            <person name="Hrdy I."/>
            <person name="Horvathova L."/>
            <person name="Zubacova Z."/>
            <person name="Dolezal P."/>
            <person name="Malik S.B."/>
            <person name="Logsdon J.M. Jr."/>
            <person name="Henze K."/>
            <person name="Gupta A."/>
            <person name="Wang C.C."/>
            <person name="Dunne R.L."/>
            <person name="Upcroft J.A."/>
            <person name="Upcroft P."/>
            <person name="White O."/>
            <person name="Salzberg S.L."/>
            <person name="Tang P."/>
            <person name="Chiu C.-H."/>
            <person name="Lee Y.-S."/>
            <person name="Embley T.M."/>
            <person name="Coombs G.H."/>
            <person name="Mottram J.C."/>
            <person name="Tachezy J."/>
            <person name="Fraser-Liggett C.M."/>
            <person name="Johnson P.J."/>
        </authorList>
    </citation>
    <scope>NUCLEOTIDE SEQUENCE [LARGE SCALE GENOMIC DNA]</scope>
    <source>
        <strain evidence="11">G3</strain>
    </source>
</reference>
<dbReference type="PRINTS" id="PR00449">
    <property type="entry name" value="RASTRNSFRMNG"/>
</dbReference>
<dbReference type="GO" id="GO:0005525">
    <property type="term" value="F:GTP binding"/>
    <property type="evidence" value="ECO:0007669"/>
    <property type="project" value="UniProtKB-KW"/>
</dbReference>
<dbReference type="InterPro" id="IPR005225">
    <property type="entry name" value="Small_GTP-bd"/>
</dbReference>
<keyword evidence="6" id="KW-0342">GTP-binding</keyword>
<evidence type="ECO:0000256" key="3">
    <source>
        <dbReference type="ARBA" id="ARBA00022448"/>
    </source>
</evidence>
<dbReference type="SMART" id="SM00174">
    <property type="entry name" value="RHO"/>
    <property type="match status" value="1"/>
</dbReference>
<evidence type="ECO:0000256" key="8">
    <source>
        <dbReference type="ARBA" id="ARBA00023288"/>
    </source>
</evidence>
<evidence type="ECO:0000256" key="4">
    <source>
        <dbReference type="ARBA" id="ARBA00022741"/>
    </source>
</evidence>
<dbReference type="FunFam" id="3.40.50.300:FF:002608">
    <property type="entry name" value="Small GTP-binding protein, putative"/>
    <property type="match status" value="1"/>
</dbReference>
<dbReference type="PROSITE" id="PS51420">
    <property type="entry name" value="RHO"/>
    <property type="match status" value="1"/>
</dbReference>
<evidence type="ECO:0000256" key="1">
    <source>
        <dbReference type="ARBA" id="ARBA00006270"/>
    </source>
</evidence>
<dbReference type="SMR" id="A0A8U0WPF4"/>
<dbReference type="SMART" id="SM00173">
    <property type="entry name" value="RAS"/>
    <property type="match status" value="1"/>
</dbReference>
<keyword evidence="9" id="KW-0636">Prenylation</keyword>
<dbReference type="KEGG" id="tva:4758127"/>
<reference evidence="11" key="1">
    <citation type="submission" date="2006-10" db="EMBL/GenBank/DDBJ databases">
        <authorList>
            <person name="Amadeo P."/>
            <person name="Zhao Q."/>
            <person name="Wortman J."/>
            <person name="Fraser-Liggett C."/>
            <person name="Carlton J."/>
        </authorList>
    </citation>
    <scope>NUCLEOTIDE SEQUENCE</scope>
    <source>
        <strain evidence="11">G3</strain>
    </source>
</reference>
<evidence type="ECO:0000256" key="2">
    <source>
        <dbReference type="ARBA" id="ARBA00014900"/>
    </source>
</evidence>
<dbReference type="CDD" id="cd04123">
    <property type="entry name" value="Rab21"/>
    <property type="match status" value="1"/>
</dbReference>
<dbReference type="EMBL" id="DS113606">
    <property type="protein sequence ID" value="EAY00308.1"/>
    <property type="molecule type" value="Genomic_DNA"/>
</dbReference>
<dbReference type="Pfam" id="PF00071">
    <property type="entry name" value="Ras"/>
    <property type="match status" value="1"/>
</dbReference>
<dbReference type="GO" id="GO:0032482">
    <property type="term" value="P:Rab protein signal transduction"/>
    <property type="evidence" value="ECO:0007669"/>
    <property type="project" value="InterPro"/>
</dbReference>
<dbReference type="PROSITE" id="PS51421">
    <property type="entry name" value="RAS"/>
    <property type="match status" value="1"/>
</dbReference>
<evidence type="ECO:0000313" key="11">
    <source>
        <dbReference type="EMBL" id="EAY00308.1"/>
    </source>
</evidence>
<keyword evidence="7" id="KW-0472">Membrane</keyword>
<dbReference type="SMART" id="SM00176">
    <property type="entry name" value="RAN"/>
    <property type="match status" value="1"/>
</dbReference>
<dbReference type="Proteomes" id="UP000001542">
    <property type="component" value="Unassembled WGS sequence"/>
</dbReference>
<keyword evidence="3" id="KW-0813">Transport</keyword>
<sequence>MRKVKIVLVGAAHTGKTSIVNQYVFGSFTHHTVSTTQPAFCQKQVNYQEKDLSLEIWDTAGQERYHALSPLFYRDAEAGIVVFDLTDADSFTRAQKWINELKQARGDQIHIVIAGNKTDLIDKRVVAKGDAEELAAQFKAPYYETSAKTKENLEPLFNSICEHVVELINAAGPPKESPGKSLKGNVAFENEKQNKEGGCC</sequence>
<keyword evidence="8" id="KW-0449">Lipoprotein</keyword>
<keyword evidence="4" id="KW-0547">Nucleotide-binding</keyword>
<dbReference type="InterPro" id="IPR001806">
    <property type="entry name" value="Small_GTPase"/>
</dbReference>
<evidence type="ECO:0000256" key="5">
    <source>
        <dbReference type="ARBA" id="ARBA00022927"/>
    </source>
</evidence>
<dbReference type="OMA" id="RSATTCC"/>
<dbReference type="SMART" id="SM00175">
    <property type="entry name" value="RAB"/>
    <property type="match status" value="1"/>
</dbReference>
<dbReference type="InterPro" id="IPR027417">
    <property type="entry name" value="P-loop_NTPase"/>
</dbReference>